<dbReference type="PANTHER" id="PTHR23252:SF24">
    <property type="entry name" value="TRANSMEMBRANE PROTEIN 145"/>
    <property type="match status" value="1"/>
</dbReference>
<feature type="transmembrane region" description="Helical" evidence="2">
    <location>
        <begin position="587"/>
        <end position="605"/>
    </location>
</feature>
<keyword evidence="3" id="KW-0732">Signal</keyword>
<feature type="signal peptide" evidence="3">
    <location>
        <begin position="1"/>
        <end position="29"/>
    </location>
</feature>
<feature type="transmembrane region" description="Helical" evidence="2">
    <location>
        <begin position="361"/>
        <end position="380"/>
    </location>
</feature>
<dbReference type="GO" id="GO:0019236">
    <property type="term" value="P:response to pheromone"/>
    <property type="evidence" value="ECO:0007669"/>
    <property type="project" value="InterPro"/>
</dbReference>
<feature type="transmembrane region" description="Helical" evidence="2">
    <location>
        <begin position="617"/>
        <end position="638"/>
    </location>
</feature>
<proteinExistence type="predicted"/>
<dbReference type="GeneID" id="19015004"/>
<dbReference type="EMBL" id="FO082273">
    <property type="protein sequence ID" value="CCO17258.1"/>
    <property type="molecule type" value="Genomic_DNA"/>
</dbReference>
<dbReference type="AlphaFoldDB" id="K8F6P5"/>
<feature type="region of interest" description="Disordered" evidence="1">
    <location>
        <begin position="420"/>
        <end position="454"/>
    </location>
</feature>
<feature type="domain" description="GPR180/TMEM145 transmembrane" evidence="4">
    <location>
        <begin position="516"/>
        <end position="631"/>
    </location>
</feature>
<evidence type="ECO:0000256" key="3">
    <source>
        <dbReference type="SAM" id="SignalP"/>
    </source>
</evidence>
<sequence>MRTKKNSKLFFFFFLEVLVFFVSLEKVSAERFTGTLKLNSANTEQTVGKFAVRRTGDISVKLSTAKTGWERGRHKLKVLLFEDKSYEEYDRQVKKGSLCDSRCNMANLEHDVDLPHPKATHKAEGYEFFEDPESGDSYRVDLDSGNVSWVHPENHMVDEEAVRKAADNKKKKTPPSSKGWGLKGTGGATPTDSLTPQKIVHRETYFESSLRAMRQVKGRRGVTYNASRAAFWYIVVADCALEFYDAKPPPLHFDITIKNNGQHLPSDLSGIGWVYVTNFLFMFFLGLVFVSMAVRMHRKNEKTTHLVVLLVMLAYFLQMMSLLLELLHLRRFVKDGKGLRWRYSYLPADFMAEVSQGTSEFITTMTLLFLVCGWTTTAEAESLKSSAAKVFSGDSSLESGSAARRRTGANFGAVAGADGVADDGERKRGRSNNFSSDGDYDDDAKKKNAPPTPKTIAKGAAAIAKGLLGKKALENPETKRILVNITAALRSPGYLFKKLPNGVSASTRRLSAGGMIIAGNAVLHFILEAWGRRYESMFNSFHDHEHLPGFLLVFIRLVHAAVFIVGGRTAIAAADVDRRAKNFIRNFRVVGLLWLISFPAVVFMARFMKKLWQRRFVAAGCVTLQTLGLCGLASLVLLDDSFMKLSSISGKGNASFYRGGVSKFGVGKLRTKVSMD</sequence>
<keyword evidence="2" id="KW-0812">Transmembrane</keyword>
<dbReference type="PANTHER" id="PTHR23252">
    <property type="entry name" value="INTIMAL THICKNESS RECEPTOR-RELATED"/>
    <property type="match status" value="1"/>
</dbReference>
<feature type="domain" description="GPR180/TMEM145 transmembrane" evidence="4">
    <location>
        <begin position="280"/>
        <end position="382"/>
    </location>
</feature>
<feature type="transmembrane region" description="Helical" evidence="2">
    <location>
        <begin position="510"/>
        <end position="527"/>
    </location>
</feature>
<feature type="chain" id="PRO_5003919775" description="GPR180/TMEM145 transmembrane domain-containing protein" evidence="3">
    <location>
        <begin position="30"/>
        <end position="676"/>
    </location>
</feature>
<dbReference type="RefSeq" id="XP_007512658.1">
    <property type="nucleotide sequence ID" value="XM_007512596.1"/>
</dbReference>
<feature type="transmembrane region" description="Helical" evidence="2">
    <location>
        <begin position="272"/>
        <end position="294"/>
    </location>
</feature>
<dbReference type="eggNOG" id="ENOG502S82Q">
    <property type="taxonomic scope" value="Eukaryota"/>
</dbReference>
<organism evidence="5 6">
    <name type="scientific">Bathycoccus prasinos</name>
    <dbReference type="NCBI Taxonomy" id="41875"/>
    <lineage>
        <taxon>Eukaryota</taxon>
        <taxon>Viridiplantae</taxon>
        <taxon>Chlorophyta</taxon>
        <taxon>Mamiellophyceae</taxon>
        <taxon>Mamiellales</taxon>
        <taxon>Bathycoccaceae</taxon>
        <taxon>Bathycoccus</taxon>
    </lineage>
</organism>
<feature type="transmembrane region" description="Helical" evidence="2">
    <location>
        <begin position="306"/>
        <end position="324"/>
    </location>
</feature>
<name>K8F6P5_9CHLO</name>
<evidence type="ECO:0000256" key="1">
    <source>
        <dbReference type="SAM" id="MobiDB-lite"/>
    </source>
</evidence>
<evidence type="ECO:0000313" key="6">
    <source>
        <dbReference type="Proteomes" id="UP000198341"/>
    </source>
</evidence>
<keyword evidence="2" id="KW-1133">Transmembrane helix</keyword>
<reference evidence="5 6" key="1">
    <citation type="submission" date="2011-10" db="EMBL/GenBank/DDBJ databases">
        <authorList>
            <person name="Genoscope - CEA"/>
        </authorList>
    </citation>
    <scope>NUCLEOTIDE SEQUENCE [LARGE SCALE GENOMIC DNA]</scope>
    <source>
        <strain evidence="5 6">RCC 1105</strain>
    </source>
</reference>
<keyword evidence="6" id="KW-1185">Reference proteome</keyword>
<protein>
    <recommendedName>
        <fullName evidence="4">GPR180/TMEM145 transmembrane domain-containing protein</fullName>
    </recommendedName>
</protein>
<evidence type="ECO:0000256" key="2">
    <source>
        <dbReference type="SAM" id="Phobius"/>
    </source>
</evidence>
<feature type="region of interest" description="Disordered" evidence="1">
    <location>
        <begin position="163"/>
        <end position="194"/>
    </location>
</feature>
<evidence type="ECO:0000259" key="4">
    <source>
        <dbReference type="Pfam" id="PF10192"/>
    </source>
</evidence>
<dbReference type="InterPro" id="IPR019336">
    <property type="entry name" value="GPR180/TMEM145_TM"/>
</dbReference>
<dbReference type="KEGG" id="bpg:Bathy06g00240"/>
<feature type="transmembrane region" description="Helical" evidence="2">
    <location>
        <begin position="547"/>
        <end position="566"/>
    </location>
</feature>
<gene>
    <name evidence="5" type="ORF">Bathy06g00240</name>
</gene>
<keyword evidence="2" id="KW-0472">Membrane</keyword>
<dbReference type="OrthoDB" id="496528at2759"/>
<accession>K8F6P5</accession>
<dbReference type="Proteomes" id="UP000198341">
    <property type="component" value="Chromosome 6"/>
</dbReference>
<evidence type="ECO:0000313" key="5">
    <source>
        <dbReference type="EMBL" id="CCO17258.1"/>
    </source>
</evidence>
<dbReference type="GO" id="GO:0007186">
    <property type="term" value="P:G protein-coupled receptor signaling pathway"/>
    <property type="evidence" value="ECO:0007669"/>
    <property type="project" value="InterPro"/>
</dbReference>
<dbReference type="InterPro" id="IPR047831">
    <property type="entry name" value="GPR180/TMEM145"/>
</dbReference>
<dbReference type="Pfam" id="PF10192">
    <property type="entry name" value="GPR180-TMEM145_TM"/>
    <property type="match status" value="2"/>
</dbReference>